<evidence type="ECO:0000313" key="2">
    <source>
        <dbReference type="EMBL" id="KAG8051558.1"/>
    </source>
</evidence>
<reference evidence="2" key="1">
    <citation type="journal article" date="2021" name="bioRxiv">
        <title>Whole Genome Assembly and Annotation of Northern Wild Rice, Zizania palustris L., Supports a Whole Genome Duplication in the Zizania Genus.</title>
        <authorList>
            <person name="Haas M."/>
            <person name="Kono T."/>
            <person name="Macchietto M."/>
            <person name="Millas R."/>
            <person name="McGilp L."/>
            <person name="Shao M."/>
            <person name="Duquette J."/>
            <person name="Hirsch C.N."/>
            <person name="Kimball J."/>
        </authorList>
    </citation>
    <scope>NUCLEOTIDE SEQUENCE</scope>
    <source>
        <tissue evidence="2">Fresh leaf tissue</tissue>
    </source>
</reference>
<accession>A0A8J5VL59</accession>
<feature type="region of interest" description="Disordered" evidence="1">
    <location>
        <begin position="1"/>
        <end position="49"/>
    </location>
</feature>
<dbReference type="AlphaFoldDB" id="A0A8J5VL59"/>
<feature type="non-terminal residue" evidence="2">
    <location>
        <position position="1"/>
    </location>
</feature>
<evidence type="ECO:0000313" key="3">
    <source>
        <dbReference type="Proteomes" id="UP000729402"/>
    </source>
</evidence>
<comment type="caution">
    <text evidence="2">The sequence shown here is derived from an EMBL/GenBank/DDBJ whole genome shotgun (WGS) entry which is preliminary data.</text>
</comment>
<sequence length="87" mass="9170">THCKHPQQNTSLNSTAGRAEAATGLAVAGRGGGEGGDQLGGGGGWRRGDGVAEWRRIAVTVGRRVEAATEGQRPMEAATERWRRWSS</sequence>
<gene>
    <name evidence="2" type="ORF">GUJ93_ZPchr0001g32952</name>
</gene>
<feature type="compositionally biased region" description="Gly residues" evidence="1">
    <location>
        <begin position="29"/>
        <end position="45"/>
    </location>
</feature>
<dbReference type="EMBL" id="JAAALK010000288">
    <property type="protein sequence ID" value="KAG8051558.1"/>
    <property type="molecule type" value="Genomic_DNA"/>
</dbReference>
<feature type="compositionally biased region" description="Polar residues" evidence="1">
    <location>
        <begin position="1"/>
        <end position="16"/>
    </location>
</feature>
<evidence type="ECO:0000256" key="1">
    <source>
        <dbReference type="SAM" id="MobiDB-lite"/>
    </source>
</evidence>
<proteinExistence type="predicted"/>
<protein>
    <submittedName>
        <fullName evidence="2">Uncharacterized protein</fullName>
    </submittedName>
</protein>
<feature type="compositionally biased region" description="Basic and acidic residues" evidence="1">
    <location>
        <begin position="78"/>
        <end position="87"/>
    </location>
</feature>
<dbReference type="Proteomes" id="UP000729402">
    <property type="component" value="Unassembled WGS sequence"/>
</dbReference>
<reference evidence="2" key="2">
    <citation type="submission" date="2021-02" db="EMBL/GenBank/DDBJ databases">
        <authorList>
            <person name="Kimball J.A."/>
            <person name="Haas M.W."/>
            <person name="Macchietto M."/>
            <person name="Kono T."/>
            <person name="Duquette J."/>
            <person name="Shao M."/>
        </authorList>
    </citation>
    <scope>NUCLEOTIDE SEQUENCE</scope>
    <source>
        <tissue evidence="2">Fresh leaf tissue</tissue>
    </source>
</reference>
<keyword evidence="3" id="KW-1185">Reference proteome</keyword>
<name>A0A8J5VL59_ZIZPA</name>
<feature type="region of interest" description="Disordered" evidence="1">
    <location>
        <begin position="67"/>
        <end position="87"/>
    </location>
</feature>
<organism evidence="2 3">
    <name type="scientific">Zizania palustris</name>
    <name type="common">Northern wild rice</name>
    <dbReference type="NCBI Taxonomy" id="103762"/>
    <lineage>
        <taxon>Eukaryota</taxon>
        <taxon>Viridiplantae</taxon>
        <taxon>Streptophyta</taxon>
        <taxon>Embryophyta</taxon>
        <taxon>Tracheophyta</taxon>
        <taxon>Spermatophyta</taxon>
        <taxon>Magnoliopsida</taxon>
        <taxon>Liliopsida</taxon>
        <taxon>Poales</taxon>
        <taxon>Poaceae</taxon>
        <taxon>BOP clade</taxon>
        <taxon>Oryzoideae</taxon>
        <taxon>Oryzeae</taxon>
        <taxon>Zizaniinae</taxon>
        <taxon>Zizania</taxon>
    </lineage>
</organism>